<dbReference type="InterPro" id="IPR033399">
    <property type="entry name" value="TP_0789-like"/>
</dbReference>
<name>A0ABZ0I944_9GAMM</name>
<keyword evidence="4 6" id="KW-1133">Transmembrane helix</keyword>
<evidence type="ECO:0000313" key="9">
    <source>
        <dbReference type="Proteomes" id="UP001626537"/>
    </source>
</evidence>
<feature type="transmembrane region" description="Helical" evidence="6">
    <location>
        <begin position="413"/>
        <end position="432"/>
    </location>
</feature>
<evidence type="ECO:0000313" key="8">
    <source>
        <dbReference type="EMBL" id="WOJ95074.1"/>
    </source>
</evidence>
<feature type="transmembrane region" description="Helical" evidence="6">
    <location>
        <begin position="753"/>
        <end position="773"/>
    </location>
</feature>
<feature type="transmembrane region" description="Helical" evidence="6">
    <location>
        <begin position="714"/>
        <end position="741"/>
    </location>
</feature>
<proteinExistence type="predicted"/>
<keyword evidence="3 6" id="KW-0812">Transmembrane</keyword>
<evidence type="ECO:0000256" key="3">
    <source>
        <dbReference type="ARBA" id="ARBA00022692"/>
    </source>
</evidence>
<dbReference type="Pfam" id="PF17131">
    <property type="entry name" value="LolA_like"/>
    <property type="match status" value="1"/>
</dbReference>
<gene>
    <name evidence="8" type="ORF">R0135_07850</name>
</gene>
<evidence type="ECO:0000256" key="4">
    <source>
        <dbReference type="ARBA" id="ARBA00022989"/>
    </source>
</evidence>
<dbReference type="Proteomes" id="UP001626537">
    <property type="component" value="Chromosome"/>
</dbReference>
<dbReference type="PROSITE" id="PS50156">
    <property type="entry name" value="SSD"/>
    <property type="match status" value="2"/>
</dbReference>
<feature type="transmembrane region" description="Helical" evidence="6">
    <location>
        <begin position="664"/>
        <end position="683"/>
    </location>
</feature>
<feature type="domain" description="SSD" evidence="7">
    <location>
        <begin position="244"/>
        <end position="373"/>
    </location>
</feature>
<feature type="transmembrane region" description="Helical" evidence="6">
    <location>
        <begin position="347"/>
        <end position="370"/>
    </location>
</feature>
<dbReference type="InterPro" id="IPR004869">
    <property type="entry name" value="MMPL_dom"/>
</dbReference>
<dbReference type="Pfam" id="PF03176">
    <property type="entry name" value="MMPL"/>
    <property type="match status" value="2"/>
</dbReference>
<dbReference type="SUPFAM" id="SSF82866">
    <property type="entry name" value="Multidrug efflux transporter AcrB transmembrane domain"/>
    <property type="match status" value="2"/>
</dbReference>
<feature type="transmembrane region" description="Helical" evidence="6">
    <location>
        <begin position="614"/>
        <end position="632"/>
    </location>
</feature>
<dbReference type="InterPro" id="IPR000731">
    <property type="entry name" value="SSD"/>
</dbReference>
<accession>A0ABZ0I944</accession>
<evidence type="ECO:0000256" key="2">
    <source>
        <dbReference type="ARBA" id="ARBA00022475"/>
    </source>
</evidence>
<keyword evidence="5 6" id="KW-0472">Membrane</keyword>
<feature type="transmembrane region" description="Helical" evidence="6">
    <location>
        <begin position="278"/>
        <end position="296"/>
    </location>
</feature>
<feature type="transmembrane region" description="Helical" evidence="6">
    <location>
        <begin position="245"/>
        <end position="272"/>
    </location>
</feature>
<feature type="transmembrane region" description="Helical" evidence="6">
    <location>
        <begin position="639"/>
        <end position="658"/>
    </location>
</feature>
<evidence type="ECO:0000256" key="1">
    <source>
        <dbReference type="ARBA" id="ARBA00004651"/>
    </source>
</evidence>
<sequence>MLAASQLFRFLIEHPKRCLLPLVFLLLASLFGLKDLAKDTRSDAFLAPDNPALLYRDVIREQFGLSDPMLIALVADGPDGIYRPDILQAISSLTAAVDELPNVDANNTLSLASESLITGTYSGIEVVPLLDPLPATQQEADEVRAQVEDFPLFLGTLVAEDGSAALIVVQLIDEALAEQTYRDMLALLAKFELPDGVIAHVAGEGAIAGYLGAYIDADAQRLNPLAGLIIVLMIIFAFRRLAPALLAVMMIIASVSVALGSMAALGIPFYVITNALPVILIGISVADTIHIFSHFYEAQSKAPQIPRSELIVSTMSAMWLPVTITSLTTAAGFLGLYFAAYMPPFKYFGLFAALGVAAAWLYSIVALPILMSLFRVQVAQQFIDRQRAGTKDGLGGVLERIGALTLKNPRTMIFGFLTLGVLGAFAASNLVVDADRIRLFHPEEAIVAADKAINEYLNGTNTLDIVVETPEAEGIYDPDVLMRMQALQDYALTLPHVKGASSIVDYLKQMNRVLTSGDKEDYVLPQSREEVAQYFLLYSFSADPDDFAQEVDYDYRSANVRITMNHGGYRQIKAVYESLDAYIARHFDQDVKATMSGRVSLNYHWIRNIGDSHFRGLLIALLLVWLVAAASFRSLWAGGYTLLPVIAAVLIVYAFMVLRGLTLGVGTSMFAAVAIGLGVDFAIHTLSRLRTLNRELESLSESPERKAQKHEEMFVQFFVTTGRALLLNVLAVACGFGVLIFSQVTQLRDFGSIVMLSMAVAFLASVTLLPAIVYLVRPAFIHRAGGAASLLLLIVALGAPSSDVFAQDSLTADEIVARVNAVPQGEQVTRSLLFRTTDKRGRTRERQTQSYRQYFGEERRLVLFFTAPANIRDTAVLTWDYPNTTEDDQWLYLPALRKVRRIPAADRGDYFLGTDFSFEDMKLDGQLSAEDYDYELLPSDREGIYRVQAMPKSEAVAKELGYSRTEAFIDGSNWIVVQADFWDVKGEALKTLKAEEVRQINGIWTRHRVTMSNHQTGHSTELLFADVDYQTPIDERVFTQQALKRGL</sequence>
<protein>
    <submittedName>
        <fullName evidence="8">Outer membrane lipoprotein-sorting protein</fullName>
    </submittedName>
</protein>
<feature type="transmembrane region" description="Helical" evidence="6">
    <location>
        <begin position="317"/>
        <end position="341"/>
    </location>
</feature>
<evidence type="ECO:0000256" key="6">
    <source>
        <dbReference type="SAM" id="Phobius"/>
    </source>
</evidence>
<keyword evidence="8" id="KW-0449">Lipoprotein</keyword>
<reference evidence="8 9" key="1">
    <citation type="submission" date="2023-10" db="EMBL/GenBank/DDBJ databases">
        <title>Two novel species belonging to the OM43/NOR5 clade.</title>
        <authorList>
            <person name="Park M."/>
        </authorList>
    </citation>
    <scope>NUCLEOTIDE SEQUENCE [LARGE SCALE GENOMIC DNA]</scope>
    <source>
        <strain evidence="8 9">IMCC43200</strain>
    </source>
</reference>
<dbReference type="Gene3D" id="2.50.20.10">
    <property type="entry name" value="Lipoprotein localisation LolA/LolB/LppX"/>
    <property type="match status" value="1"/>
</dbReference>
<dbReference type="EMBL" id="CP136864">
    <property type="protein sequence ID" value="WOJ95074.1"/>
    <property type="molecule type" value="Genomic_DNA"/>
</dbReference>
<organism evidence="8 9">
    <name type="scientific">Congregibacter variabilis</name>
    <dbReference type="NCBI Taxonomy" id="3081200"/>
    <lineage>
        <taxon>Bacteria</taxon>
        <taxon>Pseudomonadati</taxon>
        <taxon>Pseudomonadota</taxon>
        <taxon>Gammaproteobacteria</taxon>
        <taxon>Cellvibrionales</taxon>
        <taxon>Halieaceae</taxon>
        <taxon>Congregibacter</taxon>
    </lineage>
</organism>
<feature type="domain" description="SSD" evidence="7">
    <location>
        <begin position="613"/>
        <end position="775"/>
    </location>
</feature>
<dbReference type="CDD" id="cd16329">
    <property type="entry name" value="LolA_like"/>
    <property type="match status" value="1"/>
</dbReference>
<dbReference type="PANTHER" id="PTHR33406:SF13">
    <property type="entry name" value="MEMBRANE PROTEIN YDFJ"/>
    <property type="match status" value="1"/>
</dbReference>
<feature type="transmembrane region" description="Helical" evidence="6">
    <location>
        <begin position="222"/>
        <end position="238"/>
    </location>
</feature>
<keyword evidence="2" id="KW-1003">Cell membrane</keyword>
<evidence type="ECO:0000259" key="7">
    <source>
        <dbReference type="PROSITE" id="PS50156"/>
    </source>
</evidence>
<keyword evidence="9" id="KW-1185">Reference proteome</keyword>
<dbReference type="InterPro" id="IPR050545">
    <property type="entry name" value="Mycobact_MmpL"/>
</dbReference>
<evidence type="ECO:0000256" key="5">
    <source>
        <dbReference type="ARBA" id="ARBA00023136"/>
    </source>
</evidence>
<dbReference type="RefSeq" id="WP_407349707.1">
    <property type="nucleotide sequence ID" value="NZ_CP136864.1"/>
</dbReference>
<dbReference type="Gene3D" id="1.20.1640.10">
    <property type="entry name" value="Multidrug efflux transporter AcrB transmembrane domain"/>
    <property type="match status" value="2"/>
</dbReference>
<comment type="subcellular location">
    <subcellularLocation>
        <location evidence="1">Cell membrane</location>
        <topology evidence="1">Multi-pass membrane protein</topology>
    </subcellularLocation>
</comment>
<dbReference type="PANTHER" id="PTHR33406">
    <property type="entry name" value="MEMBRANE PROTEIN MJ1562-RELATED"/>
    <property type="match status" value="1"/>
</dbReference>